<feature type="compositionally biased region" description="Polar residues" evidence="1">
    <location>
        <begin position="109"/>
        <end position="118"/>
    </location>
</feature>
<evidence type="ECO:0000313" key="2">
    <source>
        <dbReference type="EMBL" id="CAI4012643.1"/>
    </source>
</evidence>
<feature type="region of interest" description="Disordered" evidence="1">
    <location>
        <begin position="135"/>
        <end position="159"/>
    </location>
</feature>
<dbReference type="Proteomes" id="UP001152797">
    <property type="component" value="Unassembled WGS sequence"/>
</dbReference>
<evidence type="ECO:0000313" key="4">
    <source>
        <dbReference type="Proteomes" id="UP001152797"/>
    </source>
</evidence>
<feature type="region of interest" description="Disordered" evidence="1">
    <location>
        <begin position="60"/>
        <end position="118"/>
    </location>
</feature>
<organism evidence="2">
    <name type="scientific">Cladocopium goreaui</name>
    <dbReference type="NCBI Taxonomy" id="2562237"/>
    <lineage>
        <taxon>Eukaryota</taxon>
        <taxon>Sar</taxon>
        <taxon>Alveolata</taxon>
        <taxon>Dinophyceae</taxon>
        <taxon>Suessiales</taxon>
        <taxon>Symbiodiniaceae</taxon>
        <taxon>Cladocopium</taxon>
    </lineage>
</organism>
<name>A0A9P1GGU1_9DINO</name>
<evidence type="ECO:0000313" key="3">
    <source>
        <dbReference type="EMBL" id="CAL1166018.1"/>
    </source>
</evidence>
<dbReference type="EMBL" id="CAMXCT020005556">
    <property type="protein sequence ID" value="CAL1166018.1"/>
    <property type="molecule type" value="Genomic_DNA"/>
</dbReference>
<feature type="compositionally biased region" description="Basic residues" evidence="1">
    <location>
        <begin position="140"/>
        <end position="154"/>
    </location>
</feature>
<reference evidence="2" key="1">
    <citation type="submission" date="2022-10" db="EMBL/GenBank/DDBJ databases">
        <authorList>
            <person name="Chen Y."/>
            <person name="Dougan E. K."/>
            <person name="Chan C."/>
            <person name="Rhodes N."/>
            <person name="Thang M."/>
        </authorList>
    </citation>
    <scope>NUCLEOTIDE SEQUENCE</scope>
</reference>
<feature type="region of interest" description="Disordered" evidence="1">
    <location>
        <begin position="175"/>
        <end position="194"/>
    </location>
</feature>
<accession>A0A9P1GGU1</accession>
<gene>
    <name evidence="2" type="ORF">C1SCF055_LOCUS37688</name>
</gene>
<feature type="compositionally biased region" description="Low complexity" evidence="1">
    <location>
        <begin position="98"/>
        <end position="107"/>
    </location>
</feature>
<reference evidence="3" key="2">
    <citation type="submission" date="2024-04" db="EMBL/GenBank/DDBJ databases">
        <authorList>
            <person name="Chen Y."/>
            <person name="Shah S."/>
            <person name="Dougan E. K."/>
            <person name="Thang M."/>
            <person name="Chan C."/>
        </authorList>
    </citation>
    <scope>NUCLEOTIDE SEQUENCE [LARGE SCALE GENOMIC DNA]</scope>
</reference>
<keyword evidence="4" id="KW-1185">Reference proteome</keyword>
<protein>
    <submittedName>
        <fullName evidence="2">Uncharacterized protein</fullName>
    </submittedName>
</protein>
<sequence length="194" mass="19967">MLAQDLQGHRRNTQSPEDVVRMLLLAAPDAGRPPPEIVGAALKAAGVPINDQNLIRALEEAAGARGGNPSREDVVRARSGAHDYKVAPRPDSDGGSSGSEDSASGAPQGATTAGDQTSDSCCVHHLQQCIGADEQETHSGHARSGKHARQHARCGRPAAHGSVAQWRQFYFAKGAGGSGANAVSGGTGRWAPTP</sequence>
<feature type="compositionally biased region" description="Basic and acidic residues" evidence="1">
    <location>
        <begin position="70"/>
        <end position="92"/>
    </location>
</feature>
<dbReference type="AlphaFoldDB" id="A0A9P1GGU1"/>
<proteinExistence type="predicted"/>
<dbReference type="EMBL" id="CAMXCT030005556">
    <property type="protein sequence ID" value="CAL4799955.1"/>
    <property type="molecule type" value="Genomic_DNA"/>
</dbReference>
<evidence type="ECO:0000256" key="1">
    <source>
        <dbReference type="SAM" id="MobiDB-lite"/>
    </source>
</evidence>
<dbReference type="EMBL" id="CAMXCT010005556">
    <property type="protein sequence ID" value="CAI4012643.1"/>
    <property type="molecule type" value="Genomic_DNA"/>
</dbReference>
<comment type="caution">
    <text evidence="2">The sequence shown here is derived from an EMBL/GenBank/DDBJ whole genome shotgun (WGS) entry which is preliminary data.</text>
</comment>